<dbReference type="EMBL" id="MQWA01000001">
    <property type="protein sequence ID" value="PQJ29750.1"/>
    <property type="molecule type" value="Genomic_DNA"/>
</dbReference>
<dbReference type="InterPro" id="IPR038734">
    <property type="entry name" value="YhaN_AAA"/>
</dbReference>
<evidence type="ECO:0000256" key="1">
    <source>
        <dbReference type="SAM" id="Coils"/>
    </source>
</evidence>
<dbReference type="PANTHER" id="PTHR41259">
    <property type="entry name" value="DOUBLE-STRAND BREAK REPAIR RAD50 ATPASE, PUTATIVE-RELATED"/>
    <property type="match status" value="1"/>
</dbReference>
<dbReference type="AlphaFoldDB" id="A0A2S7U594"/>
<evidence type="ECO:0000313" key="4">
    <source>
        <dbReference type="Proteomes" id="UP000239907"/>
    </source>
</evidence>
<feature type="coiled-coil region" evidence="1">
    <location>
        <begin position="844"/>
        <end position="979"/>
    </location>
</feature>
<comment type="caution">
    <text evidence="3">The sequence shown here is derived from an EMBL/GenBank/DDBJ whole genome shotgun (WGS) entry which is preliminary data.</text>
</comment>
<feature type="coiled-coil region" evidence="1">
    <location>
        <begin position="479"/>
        <end position="523"/>
    </location>
</feature>
<dbReference type="InterPro" id="IPR027417">
    <property type="entry name" value="P-loop_NTPase"/>
</dbReference>
<dbReference type="OrthoDB" id="1550364at2"/>
<keyword evidence="4" id="KW-1185">Reference proteome</keyword>
<dbReference type="Gene3D" id="3.40.50.300">
    <property type="entry name" value="P-loop containing nucleotide triphosphate hydrolases"/>
    <property type="match status" value="2"/>
</dbReference>
<gene>
    <name evidence="3" type="ORF">BSZ32_15515</name>
</gene>
<organism evidence="3 4">
    <name type="scientific">Rubritalea profundi</name>
    <dbReference type="NCBI Taxonomy" id="1658618"/>
    <lineage>
        <taxon>Bacteria</taxon>
        <taxon>Pseudomonadati</taxon>
        <taxon>Verrucomicrobiota</taxon>
        <taxon>Verrucomicrobiia</taxon>
        <taxon>Verrucomicrobiales</taxon>
        <taxon>Rubritaleaceae</taxon>
        <taxon>Rubritalea</taxon>
    </lineage>
</organism>
<keyword evidence="1" id="KW-0175">Coiled coil</keyword>
<sequence length="1154" mass="128382">MRFDTIHIPAFGPFTDFSRDFVKNGHDIHLVYGANEAGKSSLLRGIHQMFFGIPVQSKDNFVHDNTKLRIGGTVSNDTNKFSFLRKKGNKNTLLDTQGNTIDEAHLEAFLGTVNGEFFDNMFGLDTQSLRDGAGALLSGEGDLGTQLFSASLGGTPIEAAITKLETEADSLYKGSGSKNKTILPALKAYKEGEKLAKSSATKVTTWNALLKDIKLAQAEFENIDQGLSGNRSRAVKLSNLTSALPTYSKFLQLSKELSENTAPEVSSDFIPRFRSTLAQQKDLSRSLQIQQQMIADQQQDLANIPRSDEALQHKADVEALSNGFETYLANLEAVDHLQREIESLESTLQLYSEQLELDSSDRISQLSTISEKQHSQFKQLAQALSKQELRRQIAESELAEIESNIAQYHDDLQCFSNSSDTTALEDLIQQCETHAAEFPHQEDREEQAQGLNRSKEILISQLNLDITEDDIPTLAVPSEASIKQELERENDLLEKLQSHQQKIEDYDEELATEQTQLDSLKAQAAIYSQADLTKARENRDGQLSQISANITADMSLPDDAITQLSASVKLADTIADALHSNAENIAKAETHLVKIETLTLKKQNSERYKQEVLTDLEKWSTAWQARCAAIPVNPQSPTDLLQWRSQWLELCSSIEDLNELQRKIQKHSDLSQDLIAQMQVTLQSKDSNFRALLSTLKSEFKAATRGQGKLEAAQTALASAQLKRTTAIEKFDSAESALADSQSSWSTLCASDDFPANLHPDQVLDLIDKRSLAQQKSIDFNTSLMEIESKTEAIKSYNSKASELTQLLLEESSEDATLSVPQLKHHIAQAQQAHTKASTIQDSITAEERKLPELELQSKDLDAELKKLLEQAQVDHLDAMEPAILAIESKAKLSEALASQRDTLQSLADQSKQPELDSFFAELDGLDRDQLQQELEALSAAARPLQHERDTSLKALDEFKQQQNELQQASDAAAAHKQDAANALALLVTDTERFIRLQYAITFLRDQVEAFRKKSQGPMMEKTSHYFSALTSNLYSGVAAQLDDNDKPQLVALRREGDNNLEVHTAGLSEGTADQLYLALRLAAIDLHLDKHTPIPLILDDLLMTFDDQRTRALLPVLAELSKKTQILIFTHHSHLNQLAQETTPELQLHQLTA</sequence>
<dbReference type="RefSeq" id="WP_105044265.1">
    <property type="nucleotide sequence ID" value="NZ_MQWA01000001.1"/>
</dbReference>
<evidence type="ECO:0000259" key="2">
    <source>
        <dbReference type="Pfam" id="PF13514"/>
    </source>
</evidence>
<dbReference type="PANTHER" id="PTHR41259:SF1">
    <property type="entry name" value="DOUBLE-STRAND BREAK REPAIR RAD50 ATPASE, PUTATIVE-RELATED"/>
    <property type="match status" value="1"/>
</dbReference>
<evidence type="ECO:0000313" key="3">
    <source>
        <dbReference type="EMBL" id="PQJ29750.1"/>
    </source>
</evidence>
<dbReference type="Pfam" id="PF13514">
    <property type="entry name" value="AAA_27"/>
    <property type="match status" value="1"/>
</dbReference>
<accession>A0A2S7U594</accession>
<dbReference type="SUPFAM" id="SSF52540">
    <property type="entry name" value="P-loop containing nucleoside triphosphate hydrolases"/>
    <property type="match status" value="1"/>
</dbReference>
<feature type="coiled-coil region" evidence="1">
    <location>
        <begin position="334"/>
        <end position="411"/>
    </location>
</feature>
<proteinExistence type="predicted"/>
<dbReference type="Proteomes" id="UP000239907">
    <property type="component" value="Unassembled WGS sequence"/>
</dbReference>
<name>A0A2S7U594_9BACT</name>
<feature type="domain" description="YhaN AAA" evidence="2">
    <location>
        <begin position="1"/>
        <end position="206"/>
    </location>
</feature>
<reference evidence="3 4" key="1">
    <citation type="submission" date="2016-12" db="EMBL/GenBank/DDBJ databases">
        <title>Study of bacterial adaptation to deep sea.</title>
        <authorList>
            <person name="Song J."/>
            <person name="Yoshizawa S."/>
            <person name="Kogure K."/>
        </authorList>
    </citation>
    <scope>NUCLEOTIDE SEQUENCE [LARGE SCALE GENOMIC DNA]</scope>
    <source>
        <strain evidence="3 4">SAORIC-165</strain>
    </source>
</reference>
<protein>
    <recommendedName>
        <fullName evidence="2">YhaN AAA domain-containing protein</fullName>
    </recommendedName>
</protein>